<dbReference type="AlphaFoldDB" id="A0A1V6QA86"/>
<dbReference type="PANTHER" id="PTHR44845">
    <property type="entry name" value="CARRIER DOMAIN-CONTAINING PROTEIN"/>
    <property type="match status" value="1"/>
</dbReference>
<dbReference type="SUPFAM" id="SSF51735">
    <property type="entry name" value="NAD(P)-binding Rossmann-fold domains"/>
    <property type="match status" value="1"/>
</dbReference>
<dbReference type="InterPro" id="IPR013120">
    <property type="entry name" value="FAR_NAD-bd"/>
</dbReference>
<comment type="caution">
    <text evidence="7">The sequence shown here is derived from an EMBL/GenBank/DDBJ whole genome shotgun (WGS) entry which is preliminary data.</text>
</comment>
<keyword evidence="4" id="KW-0677">Repeat</keyword>
<dbReference type="GO" id="GO:0016874">
    <property type="term" value="F:ligase activity"/>
    <property type="evidence" value="ECO:0007669"/>
    <property type="project" value="UniProtKB-KW"/>
</dbReference>
<keyword evidence="8" id="KW-1185">Reference proteome</keyword>
<evidence type="ECO:0000256" key="2">
    <source>
        <dbReference type="ARBA" id="ARBA00022553"/>
    </source>
</evidence>
<protein>
    <recommendedName>
        <fullName evidence="9">Carrier domain-containing protein</fullName>
    </recommendedName>
</protein>
<evidence type="ECO:0000256" key="1">
    <source>
        <dbReference type="ARBA" id="ARBA00022450"/>
    </source>
</evidence>
<reference evidence="8" key="1">
    <citation type="journal article" date="2017" name="Nat. Microbiol.">
        <title>Global analysis of biosynthetic gene clusters reveals vast potential of secondary metabolite production in Penicillium species.</title>
        <authorList>
            <person name="Nielsen J.C."/>
            <person name="Grijseels S."/>
            <person name="Prigent S."/>
            <person name="Ji B."/>
            <person name="Dainat J."/>
            <person name="Nielsen K.F."/>
            <person name="Frisvad J.C."/>
            <person name="Workman M."/>
            <person name="Nielsen J."/>
        </authorList>
    </citation>
    <scope>NUCLEOTIDE SEQUENCE [LARGE SCALE GENOMIC DNA]</scope>
    <source>
        <strain evidence="8">IBT 31811</strain>
    </source>
</reference>
<dbReference type="PIRSF" id="PIRSF001617">
    <property type="entry name" value="Alpha-AR"/>
    <property type="match status" value="1"/>
</dbReference>
<dbReference type="STRING" id="416450.A0A1V6QA86"/>
<evidence type="ECO:0000259" key="6">
    <source>
        <dbReference type="Pfam" id="PF07993"/>
    </source>
</evidence>
<dbReference type="InterPro" id="IPR036291">
    <property type="entry name" value="NAD(P)-bd_dom_sf"/>
</dbReference>
<name>A0A1V6QA86_9EURO</name>
<accession>A0A1V6QA86</accession>
<evidence type="ECO:0000256" key="3">
    <source>
        <dbReference type="ARBA" id="ARBA00022598"/>
    </source>
</evidence>
<organism evidence="7 8">
    <name type="scientific">Penicillium antarcticum</name>
    <dbReference type="NCBI Taxonomy" id="416450"/>
    <lineage>
        <taxon>Eukaryota</taxon>
        <taxon>Fungi</taxon>
        <taxon>Dikarya</taxon>
        <taxon>Ascomycota</taxon>
        <taxon>Pezizomycotina</taxon>
        <taxon>Eurotiomycetes</taxon>
        <taxon>Eurotiomycetidae</taxon>
        <taxon>Eurotiales</taxon>
        <taxon>Aspergillaceae</taxon>
        <taxon>Penicillium</taxon>
    </lineage>
</organism>
<keyword evidence="1" id="KW-0596">Phosphopantetheine</keyword>
<dbReference type="CDD" id="cd05918">
    <property type="entry name" value="A_NRPS_SidN3_like"/>
    <property type="match status" value="1"/>
</dbReference>
<dbReference type="Proteomes" id="UP000191672">
    <property type="component" value="Unassembled WGS sequence"/>
</dbReference>
<evidence type="ECO:0000259" key="5">
    <source>
        <dbReference type="Pfam" id="PF00501"/>
    </source>
</evidence>
<gene>
    <name evidence="7" type="ORF">PENANT_c008G01451</name>
</gene>
<dbReference type="Gene3D" id="3.40.50.720">
    <property type="entry name" value="NAD(P)-binding Rossmann-like Domain"/>
    <property type="match status" value="1"/>
</dbReference>
<dbReference type="InterPro" id="IPR010071">
    <property type="entry name" value="AA_adenyl_dom"/>
</dbReference>
<evidence type="ECO:0008006" key="9">
    <source>
        <dbReference type="Google" id="ProtNLM"/>
    </source>
</evidence>
<dbReference type="NCBIfam" id="TIGR01733">
    <property type="entry name" value="AA-adenyl-dom"/>
    <property type="match status" value="1"/>
</dbReference>
<dbReference type="InterPro" id="IPR045851">
    <property type="entry name" value="AMP-bd_C_sf"/>
</dbReference>
<dbReference type="InterPro" id="IPR020845">
    <property type="entry name" value="AMP-binding_CS"/>
</dbReference>
<dbReference type="Pfam" id="PF00501">
    <property type="entry name" value="AMP-binding"/>
    <property type="match status" value="1"/>
</dbReference>
<dbReference type="PROSITE" id="PS00455">
    <property type="entry name" value="AMP_BINDING"/>
    <property type="match status" value="1"/>
</dbReference>
<keyword evidence="2" id="KW-0597">Phosphoprotein</keyword>
<dbReference type="InterPro" id="IPR000873">
    <property type="entry name" value="AMP-dep_synth/lig_dom"/>
</dbReference>
<dbReference type="PANTHER" id="PTHR44845:SF4">
    <property type="entry name" value="NONRIBOSOMAL PEPTIDE SYNTHASE INPA"/>
    <property type="match status" value="1"/>
</dbReference>
<evidence type="ECO:0000313" key="8">
    <source>
        <dbReference type="Proteomes" id="UP000191672"/>
    </source>
</evidence>
<feature type="domain" description="Thioester reductase (TE)" evidence="6">
    <location>
        <begin position="864"/>
        <end position="1106"/>
    </location>
</feature>
<dbReference type="EMBL" id="MDYN01000008">
    <property type="protein sequence ID" value="OQD86143.1"/>
    <property type="molecule type" value="Genomic_DNA"/>
</dbReference>
<dbReference type="Pfam" id="PF07993">
    <property type="entry name" value="NAD_binding_4"/>
    <property type="match status" value="1"/>
</dbReference>
<dbReference type="Gene3D" id="3.40.50.12780">
    <property type="entry name" value="N-terminal domain of ligase-like"/>
    <property type="match status" value="1"/>
</dbReference>
<dbReference type="InterPro" id="IPR042099">
    <property type="entry name" value="ANL_N_sf"/>
</dbReference>
<feature type="domain" description="AMP-dependent synthetase/ligase" evidence="5">
    <location>
        <begin position="236"/>
        <end position="570"/>
    </location>
</feature>
<dbReference type="FunFam" id="3.40.50.980:FF:000001">
    <property type="entry name" value="Non-ribosomal peptide synthetase"/>
    <property type="match status" value="1"/>
</dbReference>
<dbReference type="Gene3D" id="3.30.300.30">
    <property type="match status" value="1"/>
</dbReference>
<keyword evidence="3" id="KW-0436">Ligase</keyword>
<sequence>MTINEHRCVTDDENPHIFSACRPAKLSADISRSDRDEATILAAWSVLLRDYYAPNSPTFIHLQPQIEKPSEKTTKVTFENLRSQCLSISTDGGITSKQLRDAVSQAVDIKDWGGFSSTKQKTAILVLSNEQMKCPPMALQLLEVELLLVVALSDESIMANVYSNGLKRPEIKPCATLKSLTSIHKALSCDAGVKIEELNSISSFDIERLRDINNINHEQNARAECLHTLLTKHYSLRPEKIALESTTQRITYEELGKQSATICEVLTNKGVKPGDTVGLCMDRSVSTIITIIGILRAGAAYAPMDPSSPLERISQIVERAEVQHLVTKEKLLDRFKGFKATLITPKHLENANCPEDWQHDTKTHASQPVYFMFTSGSTGVPKGVIHGHGAVSLSLLECIEELQIDPSTRFMQSASLAFDASILEVFAPLVAGGCLCMVSQEERSGDLESTMHNLKVSHAWLTPSMVPHIQPENLPNLRSLGLGGEPPTTEIVSTWSEKVQLNNLYGTTEAGVWDTVKLGMKPGDNPKNIGRGIGNVACWITDPSNVHRLMPVGAEGELLIQSPYLALGYLKDPDRQAQALLEFSSLEWAPFMPPINGSRVYRSGDLAKYDENGELILLGRQTGYVKVRGLRVDLGEVENAINLCLKSGRSAVVVSEHEAIDSEIVAFIERSPDQKIQLAETLSDQLSEILPEYMIPSVFVQINSLPHTLSKKIDRQKLRRQLSEMSQKEIRKCRRGGSSSEEFPQIPEARTMAIEISNIIADIIENKDEEFASYIRGRDFSLLKTGLTSMQVVTLVNAIRRRYQKKLNIETLHKDVTVCNIADSLTGRIKLERKDSDSRNLIADLAKLKPKLDFIQIRLATVFLTSITGFLGSQVLRSLLEHPEVGCVIGLVRAKDEREARKKVQEHGELGRWWQPGYQDRIEVWTGDLGRAKLGLEQSKWERLFTTDPTKRVDCIIHNGARVNWMDSYDELEKVNVHSTIEILSGLSKMDPPCNLIYVSGGYMPKETESHTQIARKLSEASGYDQTKFMSQLLLAEYNKHLDREDIKTQKAQTVIPGFIVGSQKEGIAHPEDFLWRLAFTITRLKAVSEDLHYFTVAGVDQVSNLITDVFLQPERYPSEAIHCVDGVRVSTFCDTLSKAMGLPIKKMEHEKWTKMLQADVEEADFDHPFMPVLGWFKENTWQFLGDQDDIPKNCHFNKSETALALESSVRYLMDIGYLSHDGDKQKRLARPPIFSRSSF</sequence>
<evidence type="ECO:0000313" key="7">
    <source>
        <dbReference type="EMBL" id="OQD86143.1"/>
    </source>
</evidence>
<proteinExistence type="predicted"/>
<evidence type="ECO:0000256" key="4">
    <source>
        <dbReference type="ARBA" id="ARBA00022737"/>
    </source>
</evidence>
<dbReference type="SUPFAM" id="SSF56801">
    <property type="entry name" value="Acetyl-CoA synthetase-like"/>
    <property type="match status" value="1"/>
</dbReference>